<comment type="function">
    <text evidence="9">Proteolytically removes the C-terminal three residues of farnesylated proteins.</text>
</comment>
<comment type="cofactor">
    <cofactor evidence="8 9">
        <name>Zn(2+)</name>
        <dbReference type="ChEBI" id="CHEBI:29105"/>
    </cofactor>
    <text evidence="8 9">Binds 1 zinc ion per subunit.</text>
</comment>
<feature type="transmembrane region" description="Helical" evidence="9">
    <location>
        <begin position="17"/>
        <end position="33"/>
    </location>
</feature>
<comment type="subcellular location">
    <subcellularLocation>
        <location evidence="9">Endoplasmic reticulum membrane</location>
        <topology evidence="9">Multi-pass membrane protein</topology>
    </subcellularLocation>
</comment>
<evidence type="ECO:0000256" key="2">
    <source>
        <dbReference type="ARBA" id="ARBA00022723"/>
    </source>
</evidence>
<dbReference type="Pfam" id="PF16491">
    <property type="entry name" value="Peptidase_M48_N"/>
    <property type="match status" value="1"/>
</dbReference>
<evidence type="ECO:0000256" key="7">
    <source>
        <dbReference type="PIRSR" id="PIRSR627057-1"/>
    </source>
</evidence>
<reference evidence="13" key="1">
    <citation type="submission" date="2025-08" db="UniProtKB">
        <authorList>
            <consortium name="RefSeq"/>
        </authorList>
    </citation>
    <scope>IDENTIFICATION</scope>
    <source>
        <tissue evidence="13">Thorax and Abdomen</tissue>
    </source>
</reference>
<evidence type="ECO:0000256" key="6">
    <source>
        <dbReference type="ARBA" id="ARBA00044456"/>
    </source>
</evidence>
<feature type="transmembrane region" description="Helical" evidence="9">
    <location>
        <begin position="189"/>
        <end position="209"/>
    </location>
</feature>
<keyword evidence="1 9" id="KW-0645">Protease</keyword>
<dbReference type="OrthoDB" id="360839at2759"/>
<dbReference type="GO" id="GO:0004222">
    <property type="term" value="F:metalloendopeptidase activity"/>
    <property type="evidence" value="ECO:0007669"/>
    <property type="project" value="UniProtKB-UniRule"/>
</dbReference>
<keyword evidence="9" id="KW-0472">Membrane</keyword>
<dbReference type="RefSeq" id="XP_015520248.1">
    <property type="nucleotide sequence ID" value="XM_015664762.2"/>
</dbReference>
<dbReference type="Pfam" id="PF01435">
    <property type="entry name" value="Peptidase_M48"/>
    <property type="match status" value="1"/>
</dbReference>
<feature type="transmembrane region" description="Helical" evidence="9">
    <location>
        <begin position="355"/>
        <end position="381"/>
    </location>
</feature>
<name>A0A6J0C1C8_NEOLC</name>
<evidence type="ECO:0000256" key="4">
    <source>
        <dbReference type="ARBA" id="ARBA00022833"/>
    </source>
</evidence>
<feature type="binding site" evidence="8">
    <location>
        <position position="310"/>
    </location>
    <ligand>
        <name>Zn(2+)</name>
        <dbReference type="ChEBI" id="CHEBI:29105"/>
        <note>catalytic</note>
    </ligand>
</feature>
<dbReference type="GO" id="GO:0071586">
    <property type="term" value="P:CAAX-box protein processing"/>
    <property type="evidence" value="ECO:0007669"/>
    <property type="project" value="UniProtKB-UniRule"/>
</dbReference>
<feature type="active site" evidence="7">
    <location>
        <position position="307"/>
    </location>
</feature>
<dbReference type="InterPro" id="IPR027057">
    <property type="entry name" value="CAXX_Prtase_1"/>
</dbReference>
<dbReference type="InParanoid" id="A0A6J0C1C8"/>
<keyword evidence="12" id="KW-1185">Reference proteome</keyword>
<feature type="transmembrane region" description="Helical" evidence="9">
    <location>
        <begin position="164"/>
        <end position="183"/>
    </location>
</feature>
<keyword evidence="4 8" id="KW-0862">Zinc</keyword>
<evidence type="ECO:0000259" key="11">
    <source>
        <dbReference type="Pfam" id="PF16491"/>
    </source>
</evidence>
<feature type="binding site" evidence="8">
    <location>
        <position position="306"/>
    </location>
    <ligand>
        <name>Zn(2+)</name>
        <dbReference type="ChEBI" id="CHEBI:29105"/>
        <note>catalytic</note>
    </ligand>
</feature>
<dbReference type="EC" id="3.4.24.84" evidence="9"/>
<keyword evidence="9" id="KW-0812">Transmembrane</keyword>
<comment type="catalytic activity">
    <reaction evidence="6 9">
        <text>Hydrolyzes the peptide bond -P2-(S-farnesyl or geranylgeranyl)C-P1'-P2'-P3'-COOH where P1' and P2' are amino acids with aliphatic side chains and P3' is any C-terminal residue.</text>
        <dbReference type="EC" id="3.4.24.84"/>
    </reaction>
</comment>
<protein>
    <recommendedName>
        <fullName evidence="9">CAAX prenyl protease</fullName>
        <ecNumber evidence="9">3.4.24.84</ecNumber>
    </recommendedName>
</protein>
<evidence type="ECO:0000313" key="13">
    <source>
        <dbReference type="RefSeq" id="XP_015520248.1"/>
    </source>
</evidence>
<dbReference type="GeneID" id="107224626"/>
<dbReference type="AlphaFoldDB" id="A0A6J0C1C8"/>
<evidence type="ECO:0000313" key="12">
    <source>
        <dbReference type="Proteomes" id="UP000829291"/>
    </source>
</evidence>
<dbReference type="CDD" id="cd07343">
    <property type="entry name" value="M48A_Zmpste24p_like"/>
    <property type="match status" value="1"/>
</dbReference>
<evidence type="ECO:0000256" key="1">
    <source>
        <dbReference type="ARBA" id="ARBA00022670"/>
    </source>
</evidence>
<proteinExistence type="inferred from homology"/>
<dbReference type="InterPro" id="IPR001915">
    <property type="entry name" value="Peptidase_M48"/>
</dbReference>
<keyword evidence="3 9" id="KW-0378">Hydrolase</keyword>
<dbReference type="PANTHER" id="PTHR10120">
    <property type="entry name" value="CAAX PRENYL PROTEASE 1"/>
    <property type="match status" value="1"/>
</dbReference>
<comment type="similarity">
    <text evidence="9">Belongs to the peptidase M48A family.</text>
</comment>
<feature type="transmembrane region" description="Helical" evidence="9">
    <location>
        <begin position="77"/>
        <end position="96"/>
    </location>
</feature>
<organism evidence="13">
    <name type="scientific">Neodiprion lecontei</name>
    <name type="common">Redheaded pine sawfly</name>
    <dbReference type="NCBI Taxonomy" id="441921"/>
    <lineage>
        <taxon>Eukaryota</taxon>
        <taxon>Metazoa</taxon>
        <taxon>Ecdysozoa</taxon>
        <taxon>Arthropoda</taxon>
        <taxon>Hexapoda</taxon>
        <taxon>Insecta</taxon>
        <taxon>Pterygota</taxon>
        <taxon>Neoptera</taxon>
        <taxon>Endopterygota</taxon>
        <taxon>Hymenoptera</taxon>
        <taxon>Tenthredinoidea</taxon>
        <taxon>Diprionidae</taxon>
        <taxon>Diprioninae</taxon>
        <taxon>Neodiprion</taxon>
    </lineage>
</organism>
<dbReference type="FunFam" id="3.30.2010.10:FF:000003">
    <property type="entry name" value="CAAX prenyl protease"/>
    <property type="match status" value="1"/>
</dbReference>
<feature type="transmembrane region" description="Helical" evidence="9">
    <location>
        <begin position="116"/>
        <end position="143"/>
    </location>
</feature>
<evidence type="ECO:0000259" key="10">
    <source>
        <dbReference type="Pfam" id="PF01435"/>
    </source>
</evidence>
<evidence type="ECO:0000256" key="5">
    <source>
        <dbReference type="ARBA" id="ARBA00023049"/>
    </source>
</evidence>
<dbReference type="FunCoup" id="A0A6J0C1C8">
    <property type="interactions" value="1938"/>
</dbReference>
<evidence type="ECO:0000256" key="9">
    <source>
        <dbReference type="RuleBase" id="RU366005"/>
    </source>
</evidence>
<accession>A0A6J0C1C8</accession>
<dbReference type="KEGG" id="nlo:107224626"/>
<sequence>MSSSIEQFVGENLRCELLALIWILWSWKFYLSLRQTKLMNKLVDVPGELKDLITPEVYNKARLYAIDCNYFSNIKSLFSTFVTTGMILFFAFRHFWDWAVKISTACGISKHNEILIGGTCMLIMNILSTIVDLPFSVYNTFWLENKHGFNKQTVSFYIKDQIKKFIVLQIIVIPLKCGVVWIVQIGGDYFFVYLWVFTGIVTLFMLIIYPEVIAPLFDKYSPLPEGELRTKIEELASSLGFPLYKLYIVEGSKRSSHSNAYLYGFHKHKRIVLFDTLVKEYYKPDANDTDKDKGCETDEVVAVLAHELGHWKLNHTFKCLVLSQVNILLIFIIFAKLLNYQPMYTAFGFSDSQPIFIGLIIVMMYILIPLNTLMGFVSVVISRKFEFQADNFAKTLGHTVPLKSALVKLHKDNLGFPVFDKLYSGWHHSHPPLLERLEALDDKKSN</sequence>
<feature type="domain" description="CAAX prenyl protease 1 N-terminal" evidence="11">
    <location>
        <begin position="35"/>
        <end position="219"/>
    </location>
</feature>
<dbReference type="InterPro" id="IPR032456">
    <property type="entry name" value="Peptidase_M48_N"/>
</dbReference>
<feature type="active site" description="Proton donor" evidence="7">
    <location>
        <position position="390"/>
    </location>
</feature>
<feature type="domain" description="Peptidase M48" evidence="10">
    <location>
        <begin position="223"/>
        <end position="442"/>
    </location>
</feature>
<evidence type="ECO:0000256" key="3">
    <source>
        <dbReference type="ARBA" id="ARBA00022801"/>
    </source>
</evidence>
<keyword evidence="2 8" id="KW-0479">Metal-binding</keyword>
<keyword evidence="5 9" id="KW-0482">Metalloprotease</keyword>
<dbReference type="GO" id="GO:0046872">
    <property type="term" value="F:metal ion binding"/>
    <property type="evidence" value="ECO:0007669"/>
    <property type="project" value="UniProtKB-UniRule"/>
</dbReference>
<feature type="transmembrane region" description="Helical" evidence="9">
    <location>
        <begin position="317"/>
        <end position="335"/>
    </location>
</feature>
<dbReference type="Proteomes" id="UP000829291">
    <property type="component" value="Chromosome 3"/>
</dbReference>
<keyword evidence="9" id="KW-0256">Endoplasmic reticulum</keyword>
<gene>
    <name evidence="13" type="primary">LOC107224626</name>
</gene>
<evidence type="ECO:0000256" key="8">
    <source>
        <dbReference type="PIRSR" id="PIRSR627057-2"/>
    </source>
</evidence>
<keyword evidence="9" id="KW-1133">Transmembrane helix</keyword>
<dbReference type="Gene3D" id="3.30.2010.10">
    <property type="entry name" value="Metalloproteases ('zincins'), catalytic domain"/>
    <property type="match status" value="1"/>
</dbReference>
<dbReference type="GO" id="GO:0005789">
    <property type="term" value="C:endoplasmic reticulum membrane"/>
    <property type="evidence" value="ECO:0007669"/>
    <property type="project" value="UniProtKB-SubCell"/>
</dbReference>
<feature type="binding site" evidence="8">
    <location>
        <position position="386"/>
    </location>
    <ligand>
        <name>Zn(2+)</name>
        <dbReference type="ChEBI" id="CHEBI:29105"/>
        <note>catalytic</note>
    </ligand>
</feature>